<dbReference type="AlphaFoldDB" id="A0A9I9E3Z9"/>
<evidence type="ECO:0000313" key="1">
    <source>
        <dbReference type="EnsemblPlants" id="MELO3C028374.2.1"/>
    </source>
</evidence>
<accession>A0A9I9E3Z9</accession>
<dbReference type="EnsemblPlants" id="MELO3C028374.2.1">
    <property type="protein sequence ID" value="MELO3C028374.2.1"/>
    <property type="gene ID" value="MELO3C028374.2"/>
</dbReference>
<name>A0A9I9E3Z9_CUCME</name>
<sequence>MLQLRRLSFLNMLQQRRSSSQICYNREDRRLKYVAAKKIFVSSIL</sequence>
<reference evidence="1" key="1">
    <citation type="submission" date="2023-03" db="UniProtKB">
        <authorList>
            <consortium name="EnsemblPlants"/>
        </authorList>
    </citation>
    <scope>IDENTIFICATION</scope>
</reference>
<organism evidence="1">
    <name type="scientific">Cucumis melo</name>
    <name type="common">Muskmelon</name>
    <dbReference type="NCBI Taxonomy" id="3656"/>
    <lineage>
        <taxon>Eukaryota</taxon>
        <taxon>Viridiplantae</taxon>
        <taxon>Streptophyta</taxon>
        <taxon>Embryophyta</taxon>
        <taxon>Tracheophyta</taxon>
        <taxon>Spermatophyta</taxon>
        <taxon>Magnoliopsida</taxon>
        <taxon>eudicotyledons</taxon>
        <taxon>Gunneridae</taxon>
        <taxon>Pentapetalae</taxon>
        <taxon>rosids</taxon>
        <taxon>fabids</taxon>
        <taxon>Cucurbitales</taxon>
        <taxon>Cucurbitaceae</taxon>
        <taxon>Benincaseae</taxon>
        <taxon>Cucumis</taxon>
    </lineage>
</organism>
<dbReference type="Gramene" id="MELO3C028374.2.1">
    <property type="protein sequence ID" value="MELO3C028374.2.1"/>
    <property type="gene ID" value="MELO3C028374.2"/>
</dbReference>
<protein>
    <submittedName>
        <fullName evidence="1">Uncharacterized protein</fullName>
    </submittedName>
</protein>
<proteinExistence type="predicted"/>